<evidence type="ECO:0000256" key="1">
    <source>
        <dbReference type="ARBA" id="ARBA00022737"/>
    </source>
</evidence>
<evidence type="ECO:0000259" key="4">
    <source>
        <dbReference type="PROSITE" id="PS51294"/>
    </source>
</evidence>
<feature type="domain" description="HTH myb-type" evidence="4">
    <location>
        <begin position="97"/>
        <end position="152"/>
    </location>
</feature>
<sequence length="353" mass="40452">MSDCSMSLLSVNNSIMFESSNTSVNGRPSKVCARSAFNNIDCGKEKKCTINKLKLTSDVKVRKRVLKDRSKSKYCENADFKGCSQPKIYKTSHKLSTSRIVKGPWTEEEDEIVMKMVNKYGPRNWSQIASALSGRVGKQCRERWHNHLNPNIKRAKWTEEEDRIILTEHNKVGNRWAEIARLLPGRTDNSIKNHFNSTLKRKMAKECLKKNDLNTYQETACDSFGEDNKFESPVNFKTSESSHLSTVDRILETQNDDCFLSMLASKLNDSLARIKLPKQTDQCPFKLLNSPQNIIADFSNYHRPKPVKRVPLKILENSIGFHSKLTEAKDDVKMSLNSAFEQVFQDKEDFIMA</sequence>
<dbReference type="PROSITE" id="PS51294">
    <property type="entry name" value="HTH_MYB"/>
    <property type="match status" value="2"/>
</dbReference>
<dbReference type="FunFam" id="1.10.10.60:FF:000010">
    <property type="entry name" value="Transcriptional activator Myb isoform A"/>
    <property type="match status" value="1"/>
</dbReference>
<organism evidence="5">
    <name type="scientific">Euplotes aediculatus</name>
    <name type="common">Ciliate</name>
    <dbReference type="NCBI Taxonomy" id="5940"/>
    <lineage>
        <taxon>Eukaryota</taxon>
        <taxon>Sar</taxon>
        <taxon>Alveolata</taxon>
        <taxon>Ciliophora</taxon>
        <taxon>Intramacronucleata</taxon>
        <taxon>Spirotrichea</taxon>
        <taxon>Hypotrichia</taxon>
        <taxon>Euplotida</taxon>
        <taxon>Euplotidae</taxon>
        <taxon>Euplotes</taxon>
    </lineage>
</organism>
<dbReference type="InterPro" id="IPR009057">
    <property type="entry name" value="Homeodomain-like_sf"/>
</dbReference>
<dbReference type="AlphaFoldDB" id="Q20CK5"/>
<evidence type="ECO:0000313" key="5">
    <source>
        <dbReference type="EMBL" id="ABC96071.2"/>
    </source>
</evidence>
<dbReference type="InterPro" id="IPR017930">
    <property type="entry name" value="Myb_dom"/>
</dbReference>
<feature type="domain" description="Myb-like" evidence="3">
    <location>
        <begin position="149"/>
        <end position="199"/>
    </location>
</feature>
<dbReference type="PANTHER" id="PTHR45614:SF274">
    <property type="entry name" value="MYB-LIKE DNA-BINDING PROTEIN"/>
    <property type="match status" value="1"/>
</dbReference>
<dbReference type="GO" id="GO:0000978">
    <property type="term" value="F:RNA polymerase II cis-regulatory region sequence-specific DNA binding"/>
    <property type="evidence" value="ECO:0007669"/>
    <property type="project" value="TreeGrafter"/>
</dbReference>
<protein>
    <submittedName>
        <fullName evidence="5">EMYB3</fullName>
    </submittedName>
</protein>
<dbReference type="Gene3D" id="1.10.10.60">
    <property type="entry name" value="Homeodomain-like"/>
    <property type="match status" value="2"/>
</dbReference>
<dbReference type="GO" id="GO:0000981">
    <property type="term" value="F:DNA-binding transcription factor activity, RNA polymerase II-specific"/>
    <property type="evidence" value="ECO:0007669"/>
    <property type="project" value="TreeGrafter"/>
</dbReference>
<proteinExistence type="predicted"/>
<dbReference type="GO" id="GO:0005634">
    <property type="term" value="C:nucleus"/>
    <property type="evidence" value="ECO:0007669"/>
    <property type="project" value="TreeGrafter"/>
</dbReference>
<dbReference type="PROSITE" id="PS50090">
    <property type="entry name" value="MYB_LIKE"/>
    <property type="match status" value="2"/>
</dbReference>
<feature type="domain" description="Myb-like" evidence="3">
    <location>
        <begin position="97"/>
        <end position="148"/>
    </location>
</feature>
<evidence type="ECO:0000256" key="2">
    <source>
        <dbReference type="ARBA" id="ARBA00023125"/>
    </source>
</evidence>
<feature type="domain" description="HTH myb-type" evidence="4">
    <location>
        <begin position="153"/>
        <end position="203"/>
    </location>
</feature>
<dbReference type="CDD" id="cd00167">
    <property type="entry name" value="SANT"/>
    <property type="match status" value="2"/>
</dbReference>
<dbReference type="PANTHER" id="PTHR45614">
    <property type="entry name" value="MYB PROTEIN-RELATED"/>
    <property type="match status" value="1"/>
</dbReference>
<dbReference type="SUPFAM" id="SSF46689">
    <property type="entry name" value="Homeodomain-like"/>
    <property type="match status" value="1"/>
</dbReference>
<dbReference type="InterPro" id="IPR001005">
    <property type="entry name" value="SANT/Myb"/>
</dbReference>
<dbReference type="Pfam" id="PF13921">
    <property type="entry name" value="Myb_DNA-bind_6"/>
    <property type="match status" value="1"/>
</dbReference>
<gene>
    <name evidence="5" type="primary">emyb3</name>
</gene>
<keyword evidence="1" id="KW-0677">Repeat</keyword>
<accession>Q20CK5</accession>
<dbReference type="InterPro" id="IPR050560">
    <property type="entry name" value="MYB_TF"/>
</dbReference>
<dbReference type="EMBL" id="DQ356008">
    <property type="protein sequence ID" value="ABC96071.2"/>
    <property type="molecule type" value="Genomic_DNA"/>
</dbReference>
<keyword evidence="2" id="KW-0238">DNA-binding</keyword>
<reference evidence="5" key="1">
    <citation type="submission" date="2010-08" db="EMBL/GenBank/DDBJ databases">
        <authorList>
            <person name="Lu J."/>
            <person name="Yang H."/>
            <person name="Li Z."/>
            <person name="Liang X."/>
            <person name="Zhang X."/>
            <person name="Qin P."/>
            <person name="Yang T."/>
        </authorList>
    </citation>
    <scope>NUCLEOTIDE SEQUENCE</scope>
</reference>
<name>Q20CK5_EUPAE</name>
<evidence type="ECO:0000259" key="3">
    <source>
        <dbReference type="PROSITE" id="PS50090"/>
    </source>
</evidence>
<dbReference type="SMART" id="SM00717">
    <property type="entry name" value="SANT"/>
    <property type="match status" value="2"/>
</dbReference>